<protein>
    <submittedName>
        <fullName evidence="1">Uncharacterized protein</fullName>
    </submittedName>
</protein>
<dbReference type="Proteomes" id="UP001168972">
    <property type="component" value="Unassembled WGS sequence"/>
</dbReference>
<evidence type="ECO:0000313" key="2">
    <source>
        <dbReference type="Proteomes" id="UP001168972"/>
    </source>
</evidence>
<dbReference type="EMBL" id="JAQQBR010001832">
    <property type="protein sequence ID" value="KAK0167644.1"/>
    <property type="molecule type" value="Genomic_DNA"/>
</dbReference>
<accession>A0AA39FE06</accession>
<organism evidence="1 2">
    <name type="scientific">Microctonus hyperodae</name>
    <name type="common">Parasitoid wasp</name>
    <dbReference type="NCBI Taxonomy" id="165561"/>
    <lineage>
        <taxon>Eukaryota</taxon>
        <taxon>Metazoa</taxon>
        <taxon>Ecdysozoa</taxon>
        <taxon>Arthropoda</taxon>
        <taxon>Hexapoda</taxon>
        <taxon>Insecta</taxon>
        <taxon>Pterygota</taxon>
        <taxon>Neoptera</taxon>
        <taxon>Endopterygota</taxon>
        <taxon>Hymenoptera</taxon>
        <taxon>Apocrita</taxon>
        <taxon>Ichneumonoidea</taxon>
        <taxon>Braconidae</taxon>
        <taxon>Euphorinae</taxon>
        <taxon>Microctonus</taxon>
    </lineage>
</organism>
<reference evidence="1" key="2">
    <citation type="submission" date="2023-03" db="EMBL/GenBank/DDBJ databases">
        <authorList>
            <person name="Inwood S.N."/>
            <person name="Skelly J.G."/>
            <person name="Guhlin J."/>
            <person name="Harrop T.W.R."/>
            <person name="Goldson S.G."/>
            <person name="Dearden P.K."/>
        </authorList>
    </citation>
    <scope>NUCLEOTIDE SEQUENCE</scope>
    <source>
        <strain evidence="1">Lincoln</strain>
        <tissue evidence="1">Whole body</tissue>
    </source>
</reference>
<dbReference type="AlphaFoldDB" id="A0AA39FE06"/>
<sequence>MSTFINTFETTNHHDFNWPYPRSLMIIPSQPSKNNGLKLYLPRPDSDKYNCNVHNHESDYFRYKKFSNQRSPLRNNINVNHEMSAFLSEMLDNDNKPEIDIMKSIYQISHKHSDPQIVEYTSLIAKLDSPIESFRKPAIREIKNSHRNPHGFQFAERDMTHIHPTETVDLTRTPEVFLSWDRPNFVRSEYMDTISKFGINNLKNHSQYLEPIPSSRRRKGNRNP</sequence>
<evidence type="ECO:0000313" key="1">
    <source>
        <dbReference type="EMBL" id="KAK0167644.1"/>
    </source>
</evidence>
<gene>
    <name evidence="1" type="ORF">PV327_005015</name>
</gene>
<reference evidence="1" key="1">
    <citation type="journal article" date="2023" name="bioRxiv">
        <title>Scaffold-level genome assemblies of two parasitoid biocontrol wasps reveal the parthenogenesis mechanism and an associated novel virus.</title>
        <authorList>
            <person name="Inwood S."/>
            <person name="Skelly J."/>
            <person name="Guhlin J."/>
            <person name="Harrop T."/>
            <person name="Goldson S."/>
            <person name="Dearden P."/>
        </authorList>
    </citation>
    <scope>NUCLEOTIDE SEQUENCE</scope>
    <source>
        <strain evidence="1">Lincoln</strain>
        <tissue evidence="1">Whole body</tissue>
    </source>
</reference>
<keyword evidence="2" id="KW-1185">Reference proteome</keyword>
<comment type="caution">
    <text evidence="1">The sequence shown here is derived from an EMBL/GenBank/DDBJ whole genome shotgun (WGS) entry which is preliminary data.</text>
</comment>
<name>A0AA39FE06_MICHY</name>
<proteinExistence type="predicted"/>